<evidence type="ECO:0000313" key="1">
    <source>
        <dbReference type="EMBL" id="KAJ6438175.1"/>
    </source>
</evidence>
<accession>A0AB34FG09</accession>
<evidence type="ECO:0000313" key="2">
    <source>
        <dbReference type="Proteomes" id="UP001163105"/>
    </source>
</evidence>
<proteinExistence type="predicted"/>
<protein>
    <recommendedName>
        <fullName evidence="3">STE24 endopeptidase</fullName>
    </recommendedName>
</protein>
<name>A0AB34FG09_9HYPO</name>
<dbReference type="Pfam" id="PF10281">
    <property type="entry name" value="Ish1"/>
    <property type="match status" value="1"/>
</dbReference>
<evidence type="ECO:0008006" key="3">
    <source>
        <dbReference type="Google" id="ProtNLM"/>
    </source>
</evidence>
<dbReference type="EMBL" id="JAQHRD010000008">
    <property type="protein sequence ID" value="KAJ6438175.1"/>
    <property type="molecule type" value="Genomic_DNA"/>
</dbReference>
<sequence length="92" mass="10274">MPTPLDHAMKSKLRSNTDIVEAFGGVIAAAAAWTIWGGDMFPKEADPKGDPETWTREEMRRWLAARGLFPHDGATRDELLARVLANMRAPRK</sequence>
<reference evidence="1" key="1">
    <citation type="submission" date="2023-01" db="EMBL/GenBank/DDBJ databases">
        <title>The growth and conidiation of Purpureocillium lavendulum are regulated by nitrogen source and histone H3K14 acetylation.</title>
        <authorList>
            <person name="Tang P."/>
            <person name="Han J."/>
            <person name="Zhang C."/>
            <person name="Tang P."/>
            <person name="Qi F."/>
            <person name="Zhang K."/>
            <person name="Liang L."/>
        </authorList>
    </citation>
    <scope>NUCLEOTIDE SEQUENCE</scope>
    <source>
        <strain evidence="1">YMF1.00683</strain>
    </source>
</reference>
<comment type="caution">
    <text evidence="1">The sequence shown here is derived from an EMBL/GenBank/DDBJ whole genome shotgun (WGS) entry which is preliminary data.</text>
</comment>
<dbReference type="Proteomes" id="UP001163105">
    <property type="component" value="Unassembled WGS sequence"/>
</dbReference>
<keyword evidence="2" id="KW-1185">Reference proteome</keyword>
<dbReference type="InterPro" id="IPR018803">
    <property type="entry name" value="Ish1/Msc1-like"/>
</dbReference>
<gene>
    <name evidence="1" type="ORF">O9K51_08766</name>
</gene>
<organism evidence="1 2">
    <name type="scientific">Purpureocillium lavendulum</name>
    <dbReference type="NCBI Taxonomy" id="1247861"/>
    <lineage>
        <taxon>Eukaryota</taxon>
        <taxon>Fungi</taxon>
        <taxon>Dikarya</taxon>
        <taxon>Ascomycota</taxon>
        <taxon>Pezizomycotina</taxon>
        <taxon>Sordariomycetes</taxon>
        <taxon>Hypocreomycetidae</taxon>
        <taxon>Hypocreales</taxon>
        <taxon>Ophiocordycipitaceae</taxon>
        <taxon>Purpureocillium</taxon>
    </lineage>
</organism>
<dbReference type="AlphaFoldDB" id="A0AB34FG09"/>